<protein>
    <submittedName>
        <fullName evidence="2">Methyltransferase type 11</fullName>
    </submittedName>
</protein>
<name>A0A2Z6B2T4_9BACT</name>
<keyword evidence="2" id="KW-0808">Transferase</keyword>
<dbReference type="Gene3D" id="3.40.50.150">
    <property type="entry name" value="Vaccinia Virus protein VP39"/>
    <property type="match status" value="1"/>
</dbReference>
<dbReference type="Gene3D" id="3.10.50.40">
    <property type="match status" value="1"/>
</dbReference>
<feature type="domain" description="Methyltransferase type 11" evidence="1">
    <location>
        <begin position="287"/>
        <end position="335"/>
    </location>
</feature>
<dbReference type="SUPFAM" id="SSF53335">
    <property type="entry name" value="S-adenosyl-L-methionine-dependent methyltransferases"/>
    <property type="match status" value="1"/>
</dbReference>
<reference evidence="2 3" key="1">
    <citation type="journal article" date="2018" name="Sci. Adv.">
        <title>Multi-heme cytochromes provide a pathway for survival in energy-limited environments.</title>
        <authorList>
            <person name="Deng X."/>
            <person name="Dohmae N."/>
            <person name="Nealson K.H."/>
            <person name="Hashimoto K."/>
            <person name="Okamoto A."/>
        </authorList>
    </citation>
    <scope>NUCLEOTIDE SEQUENCE [LARGE SCALE GENOMIC DNA]</scope>
    <source>
        <strain evidence="2 3">IS5</strain>
    </source>
</reference>
<organism evidence="2 3">
    <name type="scientific">Desulfovibrio ferrophilus</name>
    <dbReference type="NCBI Taxonomy" id="241368"/>
    <lineage>
        <taxon>Bacteria</taxon>
        <taxon>Pseudomonadati</taxon>
        <taxon>Thermodesulfobacteriota</taxon>
        <taxon>Desulfovibrionia</taxon>
        <taxon>Desulfovibrionales</taxon>
        <taxon>Desulfovibrionaceae</taxon>
        <taxon>Desulfovibrio</taxon>
    </lineage>
</organism>
<dbReference type="GO" id="GO:0003755">
    <property type="term" value="F:peptidyl-prolyl cis-trans isomerase activity"/>
    <property type="evidence" value="ECO:0007669"/>
    <property type="project" value="InterPro"/>
</dbReference>
<proteinExistence type="predicted"/>
<evidence type="ECO:0000259" key="1">
    <source>
        <dbReference type="Pfam" id="PF08241"/>
    </source>
</evidence>
<sequence length="411" mass="46230">MIEDVLGEAIDAPLSRGMQAEVEFTVRWSSDEASHEERYLARKVDPHRDFFPPGMDAPLKGAEVGTTSTGDYIPGKVVPGQRPRKIATLDRGCFKPMKIGGRTVEPVSGRFYPYQLLGSHPGIRTTDVRPAFRVVDVRGSEVKVDFNHPLAARHLAVEARLVKVYDRRSRGKLPDWMEEICMNGPGMQARTGGLRTKFDVDYALQRQDEDDSGFYAQPRQVDHVDKTALRLIREEYTKRLSTGAKVLDLMSSKQSHLPEDMDLAVTGLGMNVEELGANTLLMERLVHDLNAEPALPFGDASFDNVVNSLSVEYLTNPRAVTAEVLRVLRPGGQFMVSFSNRWFPEKVTALWTELHDFERMGLVLDYLLEAGFKDCWTVSIRNHWRPKDDPHFANTWDSDPVFVVGGVKTNS</sequence>
<dbReference type="EMBL" id="AP017378">
    <property type="protein sequence ID" value="BBD09844.1"/>
    <property type="molecule type" value="Genomic_DNA"/>
</dbReference>
<keyword evidence="3" id="KW-1185">Reference proteome</keyword>
<dbReference type="InterPro" id="IPR013216">
    <property type="entry name" value="Methyltransf_11"/>
</dbReference>
<dbReference type="GO" id="GO:0008757">
    <property type="term" value="F:S-adenosylmethionine-dependent methyltransferase activity"/>
    <property type="evidence" value="ECO:0007669"/>
    <property type="project" value="InterPro"/>
</dbReference>
<accession>A0A2Z6B2T4</accession>
<dbReference type="AlphaFoldDB" id="A0A2Z6B2T4"/>
<dbReference type="KEGG" id="dfl:DFE_3118"/>
<dbReference type="RefSeq" id="WP_126380853.1">
    <property type="nucleotide sequence ID" value="NZ_AP017378.1"/>
</dbReference>
<dbReference type="PANTHER" id="PTHR43036">
    <property type="entry name" value="OSJNBB0011N17.9 PROTEIN"/>
    <property type="match status" value="1"/>
</dbReference>
<evidence type="ECO:0000313" key="3">
    <source>
        <dbReference type="Proteomes" id="UP000269883"/>
    </source>
</evidence>
<dbReference type="Proteomes" id="UP000269883">
    <property type="component" value="Chromosome"/>
</dbReference>
<gene>
    <name evidence="2" type="ORF">DFE_3118</name>
</gene>
<dbReference type="InterPro" id="IPR046357">
    <property type="entry name" value="PPIase_dom_sf"/>
</dbReference>
<dbReference type="PANTHER" id="PTHR43036:SF2">
    <property type="entry name" value="OS04G0481300 PROTEIN"/>
    <property type="match status" value="1"/>
</dbReference>
<dbReference type="OrthoDB" id="529208at2"/>
<dbReference type="InterPro" id="IPR029063">
    <property type="entry name" value="SAM-dependent_MTases_sf"/>
</dbReference>
<dbReference type="Pfam" id="PF08241">
    <property type="entry name" value="Methyltransf_11"/>
    <property type="match status" value="1"/>
</dbReference>
<evidence type="ECO:0000313" key="2">
    <source>
        <dbReference type="EMBL" id="BBD09844.1"/>
    </source>
</evidence>
<keyword evidence="2" id="KW-0489">Methyltransferase</keyword>
<dbReference type="GO" id="GO:0032259">
    <property type="term" value="P:methylation"/>
    <property type="evidence" value="ECO:0007669"/>
    <property type="project" value="UniProtKB-KW"/>
</dbReference>
<dbReference type="CDD" id="cd02440">
    <property type="entry name" value="AdoMet_MTases"/>
    <property type="match status" value="1"/>
</dbReference>